<dbReference type="RefSeq" id="WP_012569069.1">
    <property type="nucleotide sequence ID" value="NC_011420.2"/>
</dbReference>
<evidence type="ECO:0000256" key="2">
    <source>
        <dbReference type="SAM" id="SignalP"/>
    </source>
</evidence>
<dbReference type="InterPro" id="IPR010870">
    <property type="entry name" value="Porin_O/P"/>
</dbReference>
<evidence type="ECO:0000256" key="1">
    <source>
        <dbReference type="SAM" id="Coils"/>
    </source>
</evidence>
<dbReference type="OrthoDB" id="7217987at2"/>
<feature type="coiled-coil region" evidence="1">
    <location>
        <begin position="33"/>
        <end position="60"/>
    </location>
</feature>
<dbReference type="eggNOG" id="COG3746">
    <property type="taxonomic scope" value="Bacteria"/>
</dbReference>
<dbReference type="HOGENOM" id="CLU_031025_4_0_5"/>
<keyword evidence="4" id="KW-1185">Reference proteome</keyword>
<dbReference type="EMBL" id="CP000613">
    <property type="protein sequence ID" value="ACJ01296.1"/>
    <property type="molecule type" value="Genomic_DNA"/>
</dbReference>
<accession>B6IYC2</accession>
<dbReference type="KEGG" id="rce:RC1_3954"/>
<proteinExistence type="predicted"/>
<dbReference type="Proteomes" id="UP000001591">
    <property type="component" value="Chromosome"/>
</dbReference>
<dbReference type="InterPro" id="IPR023614">
    <property type="entry name" value="Porin_dom_sf"/>
</dbReference>
<feature type="chain" id="PRO_5002844497" evidence="2">
    <location>
        <begin position="25"/>
        <end position="468"/>
    </location>
</feature>
<dbReference type="Gene3D" id="2.40.160.10">
    <property type="entry name" value="Porin"/>
    <property type="match status" value="1"/>
</dbReference>
<sequence length="468" mass="50220">MRSLPGLLATTAAALVLAAAPAAAQGQPSQAQIDALNRQIQALQSQLETLRESVEKQIQTVDKRTADMPTVTVNAGRPRIVSADKAFDVALRTRFHIDYGNWFPDSGISADLPDGFNVRRAFFGIAGTVYRDWAFEFTLDASSSRGTSTRLQAANIAYTGVPGWRFEIGLMQPPFTLDDATGSNDIPFIERSAITNTITNIVASESRAAVGVRKTGSNYMVAAYLTGDQAAISPVGGDDQLAAIGRGAFLVHSAQNQEVAIGASVGTVITPRQGTGPGAARPYLFADRPENRIGGGTLLVSGGTLDLEDYTVWGGDIGASFNNFWAAAEYYAQDVETRDSPATVADEGADLSFEGYYVSLGYILTGEHRKYNIGTGGWAGVVPSAPFNSQGGIGAWELAVRYSVNDLQDPDYVTPLEGKQTVWTFGVNWYVNAAIRFMLNYQMIDIERPAPLVDADADAIIGRLQFQF</sequence>
<evidence type="ECO:0000313" key="4">
    <source>
        <dbReference type="Proteomes" id="UP000001591"/>
    </source>
</evidence>
<organism evidence="3 4">
    <name type="scientific">Rhodospirillum centenum (strain ATCC 51521 / SW)</name>
    <dbReference type="NCBI Taxonomy" id="414684"/>
    <lineage>
        <taxon>Bacteria</taxon>
        <taxon>Pseudomonadati</taxon>
        <taxon>Pseudomonadota</taxon>
        <taxon>Alphaproteobacteria</taxon>
        <taxon>Rhodospirillales</taxon>
        <taxon>Rhodospirillaceae</taxon>
        <taxon>Rhodospirillum</taxon>
    </lineage>
</organism>
<feature type="signal peptide" evidence="2">
    <location>
        <begin position="1"/>
        <end position="24"/>
    </location>
</feature>
<gene>
    <name evidence="3" type="ordered locus">RC1_3954</name>
</gene>
<dbReference type="SUPFAM" id="SSF56935">
    <property type="entry name" value="Porins"/>
    <property type="match status" value="1"/>
</dbReference>
<evidence type="ECO:0000313" key="3">
    <source>
        <dbReference type="EMBL" id="ACJ01296.1"/>
    </source>
</evidence>
<dbReference type="AlphaFoldDB" id="B6IYC2"/>
<reference evidence="3 4" key="1">
    <citation type="journal article" date="2010" name="BMC Genomics">
        <title>Metabolic flexibility revealed in the genome of the cyst-forming alpha-1 proteobacterium Rhodospirillum centenum.</title>
        <authorList>
            <person name="Lu Y.K."/>
            <person name="Marden J."/>
            <person name="Han M."/>
            <person name="Swingley W.D."/>
            <person name="Mastrian S.D."/>
            <person name="Chowdhury S.R."/>
            <person name="Hao J."/>
            <person name="Helmy T."/>
            <person name="Kim S."/>
            <person name="Kurdoglu A.A."/>
            <person name="Matthies H.J."/>
            <person name="Rollo D."/>
            <person name="Stothard P."/>
            <person name="Blankenship R.E."/>
            <person name="Bauer C.E."/>
            <person name="Touchman J.W."/>
        </authorList>
    </citation>
    <scope>NUCLEOTIDE SEQUENCE [LARGE SCALE GENOMIC DNA]</scope>
    <source>
        <strain evidence="4">ATCC 51521 / SW</strain>
    </source>
</reference>
<name>B6IYC2_RHOCS</name>
<dbReference type="STRING" id="414684.RC1_3954"/>
<keyword evidence="2" id="KW-0732">Signal</keyword>
<keyword evidence="1" id="KW-0175">Coiled coil</keyword>
<dbReference type="Pfam" id="PF07396">
    <property type="entry name" value="Porin_O_P"/>
    <property type="match status" value="1"/>
</dbReference>
<protein>
    <submittedName>
        <fullName evidence="3">Phosphate-selective porin O and P family protein</fullName>
    </submittedName>
</protein>